<comment type="caution">
    <text evidence="3">The sequence shown here is derived from an EMBL/GenBank/DDBJ whole genome shotgun (WGS) entry which is preliminary data.</text>
</comment>
<dbReference type="CDD" id="cd00038">
    <property type="entry name" value="CAP_ED"/>
    <property type="match status" value="2"/>
</dbReference>
<evidence type="ECO:0000256" key="1">
    <source>
        <dbReference type="SAM" id="MobiDB-lite"/>
    </source>
</evidence>
<dbReference type="PRINTS" id="PR00103">
    <property type="entry name" value="CAMPKINASE"/>
</dbReference>
<proteinExistence type="predicted"/>
<dbReference type="EMBL" id="CAJNOC010000089">
    <property type="protein sequence ID" value="CAF0714000.1"/>
    <property type="molecule type" value="Genomic_DNA"/>
</dbReference>
<feature type="compositionally biased region" description="Basic and acidic residues" evidence="1">
    <location>
        <begin position="442"/>
        <end position="459"/>
    </location>
</feature>
<dbReference type="Proteomes" id="UP000663879">
    <property type="component" value="Unassembled WGS sequence"/>
</dbReference>
<protein>
    <recommendedName>
        <fullName evidence="2">Cyclic nucleotide-binding domain-containing protein</fullName>
    </recommendedName>
</protein>
<dbReference type="PANTHER" id="PTHR23011:SF28">
    <property type="entry name" value="CYCLIC NUCLEOTIDE-BINDING DOMAIN CONTAINING PROTEIN"/>
    <property type="match status" value="1"/>
</dbReference>
<dbReference type="SUPFAM" id="SSF51206">
    <property type="entry name" value="cAMP-binding domain-like"/>
    <property type="match status" value="2"/>
</dbReference>
<dbReference type="PANTHER" id="PTHR23011">
    <property type="entry name" value="CYCLIC NUCLEOTIDE-BINDING DOMAIN CONTAINING PROTEIN"/>
    <property type="match status" value="1"/>
</dbReference>
<dbReference type="InterPro" id="IPR014710">
    <property type="entry name" value="RmlC-like_jellyroll"/>
</dbReference>
<dbReference type="InterPro" id="IPR018490">
    <property type="entry name" value="cNMP-bd_dom_sf"/>
</dbReference>
<evidence type="ECO:0000313" key="3">
    <source>
        <dbReference type="EMBL" id="CAF0714000.1"/>
    </source>
</evidence>
<sequence>MPSFYQTIINVISKPSANRTDEEITFILAWFLNLFKKKSAVFGDIKPEIVKDIIKNCRFETKNYNDIIIKQGDVGDCFYINLHGKVSIYINHKKHDEEDKLDLSDSLNGDDHENSQGLIDLNVSLNDSYDRNRKFREKLGNYVTALGAGEGFGEIALVSDENRTATIIADEQTDLMVVDKALYARCLQASTLRKLEEKREFINKSAFFGNWAPKMKKLLSLCLERDIIPYDSYLGLQGEPADKIYFIISGQAKLIVNPSKHPAQYPKLYPLKLPEDKDKHIIKTLIDRKNKINQTSEVKSIGIKRRNQTFAQAEMNLKSKNMEIGIITAGEITGLCEVIFDMPTYMHTARCLEDCDVFYIYKRSYERLIAKRNAFCINKMKEYVHMKLNVRNMRLKNSCPIDLYRSIEYMIELSKQKRTNNELDLIYYKNTKKKLLRVRSNKITEHQDQPIEEQDKNEESPEYESIDQDNLQDVALNELESRMREWHHGLGYEKVNVPKLNRIDIINVKSDVKEGVNILIKRSLNNSKADNSKINLNRSRSNSDAFSSSESACTDNESPTNIKFVKNDSNEAKFFNALSVKLLPLNSYMDESIIQSNDSSLLSHNLYNASSFTIQRRRNSASTYQDELNESRILNESVVLSDKYKRKQSMPNIILNRKDSTNTNNLQPYVTKRKYSIGQIKIQHSGKQYSKEEYMALKDELKKQLRKYSHSSIHV</sequence>
<dbReference type="AlphaFoldDB" id="A0A813MFW1"/>
<feature type="region of interest" description="Disordered" evidence="1">
    <location>
        <begin position="439"/>
        <end position="467"/>
    </location>
</feature>
<feature type="domain" description="Cyclic nucleotide-binding" evidence="2">
    <location>
        <begin position="207"/>
        <end position="257"/>
    </location>
</feature>
<evidence type="ECO:0000259" key="2">
    <source>
        <dbReference type="PROSITE" id="PS50042"/>
    </source>
</evidence>
<reference evidence="3" key="1">
    <citation type="submission" date="2021-02" db="EMBL/GenBank/DDBJ databases">
        <authorList>
            <person name="Nowell W R."/>
        </authorList>
    </citation>
    <scope>NUCLEOTIDE SEQUENCE</scope>
    <source>
        <strain evidence="3">Ploen Becks lab</strain>
    </source>
</reference>
<gene>
    <name evidence="3" type="ORF">OXX778_LOCUS1408</name>
</gene>
<dbReference type="OrthoDB" id="2021138at2759"/>
<dbReference type="PROSITE" id="PS00889">
    <property type="entry name" value="CNMP_BINDING_2"/>
    <property type="match status" value="1"/>
</dbReference>
<dbReference type="InterPro" id="IPR000595">
    <property type="entry name" value="cNMP-bd_dom"/>
</dbReference>
<feature type="domain" description="Cyclic nucleotide-binding" evidence="2">
    <location>
        <begin position="41"/>
        <end position="204"/>
    </location>
</feature>
<name>A0A813MFW1_9BILA</name>
<evidence type="ECO:0000313" key="4">
    <source>
        <dbReference type="Proteomes" id="UP000663879"/>
    </source>
</evidence>
<feature type="region of interest" description="Disordered" evidence="1">
    <location>
        <begin position="530"/>
        <end position="559"/>
    </location>
</feature>
<organism evidence="3 4">
    <name type="scientific">Brachionus calyciflorus</name>
    <dbReference type="NCBI Taxonomy" id="104777"/>
    <lineage>
        <taxon>Eukaryota</taxon>
        <taxon>Metazoa</taxon>
        <taxon>Spiralia</taxon>
        <taxon>Gnathifera</taxon>
        <taxon>Rotifera</taxon>
        <taxon>Eurotatoria</taxon>
        <taxon>Monogononta</taxon>
        <taxon>Pseudotrocha</taxon>
        <taxon>Ploima</taxon>
        <taxon>Brachionidae</taxon>
        <taxon>Brachionus</taxon>
    </lineage>
</organism>
<feature type="compositionally biased region" description="Low complexity" evidence="1">
    <location>
        <begin position="539"/>
        <end position="551"/>
    </location>
</feature>
<keyword evidence="4" id="KW-1185">Reference proteome</keyword>
<dbReference type="Gene3D" id="2.60.120.10">
    <property type="entry name" value="Jelly Rolls"/>
    <property type="match status" value="2"/>
</dbReference>
<accession>A0A813MFW1</accession>
<dbReference type="PROSITE" id="PS50042">
    <property type="entry name" value="CNMP_BINDING_3"/>
    <property type="match status" value="2"/>
</dbReference>
<dbReference type="InterPro" id="IPR018488">
    <property type="entry name" value="cNMP-bd_CS"/>
</dbReference>